<keyword evidence="1" id="KW-1133">Transmembrane helix</keyword>
<feature type="transmembrane region" description="Helical" evidence="1">
    <location>
        <begin position="68"/>
        <end position="91"/>
    </location>
</feature>
<name>A0A2Z3I0Q3_9CAUL</name>
<keyword evidence="1" id="KW-0472">Membrane</keyword>
<dbReference type="KEGG" id="phb:HYN04_05900"/>
<dbReference type="Pfam" id="PF19762">
    <property type="entry name" value="DUF6249"/>
    <property type="match status" value="1"/>
</dbReference>
<accession>A0A2Z3I0Q3</accession>
<dbReference type="AlphaFoldDB" id="A0A2Z3I0Q3"/>
<sequence length="124" mass="13411">MVITEFLQPLIFFGFIAALVLGSQYFKGRQRARIHESIDLAIRQGQPVPSELLEMVARREASNPPTPLQMGLVLLGAGIGLGVFGQVMGAIDLEARTAITGTAAIPFCIGVAFLILDFIGRRRT</sequence>
<protein>
    <recommendedName>
        <fullName evidence="2">DUF6249 domain-containing protein</fullName>
    </recommendedName>
</protein>
<keyword evidence="4" id="KW-1185">Reference proteome</keyword>
<feature type="transmembrane region" description="Helical" evidence="1">
    <location>
        <begin position="97"/>
        <end position="119"/>
    </location>
</feature>
<proteinExistence type="predicted"/>
<reference evidence="4" key="1">
    <citation type="submission" date="2018-05" db="EMBL/GenBank/DDBJ databases">
        <title>Genome sequencing of Phenylobacterium sp. HYN0004.</title>
        <authorList>
            <person name="Yi H."/>
            <person name="Baek C."/>
        </authorList>
    </citation>
    <scope>NUCLEOTIDE SEQUENCE [LARGE SCALE GENOMIC DNA]</scope>
    <source>
        <strain evidence="4">HYN0004</strain>
    </source>
</reference>
<evidence type="ECO:0000313" key="3">
    <source>
        <dbReference type="EMBL" id="AWM77338.1"/>
    </source>
</evidence>
<evidence type="ECO:0000256" key="1">
    <source>
        <dbReference type="SAM" id="Phobius"/>
    </source>
</evidence>
<evidence type="ECO:0000259" key="2">
    <source>
        <dbReference type="Pfam" id="PF19762"/>
    </source>
</evidence>
<evidence type="ECO:0000313" key="4">
    <source>
        <dbReference type="Proteomes" id="UP000247763"/>
    </source>
</evidence>
<gene>
    <name evidence="3" type="ORF">HYN04_05900</name>
</gene>
<organism evidence="3 4">
    <name type="scientific">Phenylobacterium parvum</name>
    <dbReference type="NCBI Taxonomy" id="2201350"/>
    <lineage>
        <taxon>Bacteria</taxon>
        <taxon>Pseudomonadati</taxon>
        <taxon>Pseudomonadota</taxon>
        <taxon>Alphaproteobacteria</taxon>
        <taxon>Caulobacterales</taxon>
        <taxon>Caulobacteraceae</taxon>
        <taxon>Phenylobacterium</taxon>
    </lineage>
</organism>
<dbReference type="Proteomes" id="UP000247763">
    <property type="component" value="Chromosome"/>
</dbReference>
<feature type="transmembrane region" description="Helical" evidence="1">
    <location>
        <begin position="6"/>
        <end position="26"/>
    </location>
</feature>
<dbReference type="RefSeq" id="WP_110449905.1">
    <property type="nucleotide sequence ID" value="NZ_CP029479.1"/>
</dbReference>
<feature type="domain" description="DUF6249" evidence="2">
    <location>
        <begin position="12"/>
        <end position="119"/>
    </location>
</feature>
<dbReference type="OrthoDB" id="5737184at2"/>
<keyword evidence="1" id="KW-0812">Transmembrane</keyword>
<dbReference type="InterPro" id="IPR046216">
    <property type="entry name" value="DUF6249"/>
</dbReference>
<dbReference type="EMBL" id="CP029479">
    <property type="protein sequence ID" value="AWM77338.1"/>
    <property type="molecule type" value="Genomic_DNA"/>
</dbReference>